<feature type="compositionally biased region" description="Basic and acidic residues" evidence="1">
    <location>
        <begin position="1"/>
        <end position="18"/>
    </location>
</feature>
<evidence type="ECO:0000313" key="2">
    <source>
        <dbReference type="EMBL" id="DAD27902.1"/>
    </source>
</evidence>
<dbReference type="Proteomes" id="UP000607653">
    <property type="component" value="Unassembled WGS sequence"/>
</dbReference>
<protein>
    <submittedName>
        <fullName evidence="2">Uncharacterized protein</fullName>
    </submittedName>
</protein>
<sequence length="66" mass="7082">MSTLKVESERDEEQKNEKMPPPPVKVHPDKVGSGESVGPSPPSPKRTSELTEACCADKSPCTSQSD</sequence>
<organism evidence="2 3">
    <name type="scientific">Nelumbo nucifera</name>
    <name type="common">Sacred lotus</name>
    <dbReference type="NCBI Taxonomy" id="4432"/>
    <lineage>
        <taxon>Eukaryota</taxon>
        <taxon>Viridiplantae</taxon>
        <taxon>Streptophyta</taxon>
        <taxon>Embryophyta</taxon>
        <taxon>Tracheophyta</taxon>
        <taxon>Spermatophyta</taxon>
        <taxon>Magnoliopsida</taxon>
        <taxon>Proteales</taxon>
        <taxon>Nelumbonaceae</taxon>
        <taxon>Nelumbo</taxon>
    </lineage>
</organism>
<accession>A0A822Y6M9</accession>
<feature type="region of interest" description="Disordered" evidence="1">
    <location>
        <begin position="1"/>
        <end position="66"/>
    </location>
</feature>
<evidence type="ECO:0000256" key="1">
    <source>
        <dbReference type="SAM" id="MobiDB-lite"/>
    </source>
</evidence>
<dbReference type="EMBL" id="DUZY01000002">
    <property type="protein sequence ID" value="DAD27902.1"/>
    <property type="molecule type" value="Genomic_DNA"/>
</dbReference>
<dbReference type="AlphaFoldDB" id="A0A822Y6M9"/>
<keyword evidence="3" id="KW-1185">Reference proteome</keyword>
<gene>
    <name evidence="2" type="ORF">HUJ06_029370</name>
</gene>
<reference evidence="2 3" key="1">
    <citation type="journal article" date="2020" name="Mol. Biol. Evol.">
        <title>Distinct Expression and Methylation Patterns for Genes with Different Fates following a Single Whole-Genome Duplication in Flowering Plants.</title>
        <authorList>
            <person name="Shi T."/>
            <person name="Rahmani R.S."/>
            <person name="Gugger P.F."/>
            <person name="Wang M."/>
            <person name="Li H."/>
            <person name="Zhang Y."/>
            <person name="Li Z."/>
            <person name="Wang Q."/>
            <person name="Van de Peer Y."/>
            <person name="Marchal K."/>
            <person name="Chen J."/>
        </authorList>
    </citation>
    <scope>NUCLEOTIDE SEQUENCE [LARGE SCALE GENOMIC DNA]</scope>
    <source>
        <tissue evidence="2">Leaf</tissue>
    </source>
</reference>
<evidence type="ECO:0000313" key="3">
    <source>
        <dbReference type="Proteomes" id="UP000607653"/>
    </source>
</evidence>
<proteinExistence type="predicted"/>
<comment type="caution">
    <text evidence="2">The sequence shown here is derived from an EMBL/GenBank/DDBJ whole genome shotgun (WGS) entry which is preliminary data.</text>
</comment>
<name>A0A822Y6M9_NELNU</name>